<comment type="caution">
    <text evidence="8">The sequence shown here is derived from an EMBL/GenBank/DDBJ whole genome shotgun (WGS) entry which is preliminary data.</text>
</comment>
<feature type="transmembrane region" description="Helical" evidence="6">
    <location>
        <begin position="264"/>
        <end position="284"/>
    </location>
</feature>
<dbReference type="InterPro" id="IPR018076">
    <property type="entry name" value="T2SS_GspF_dom"/>
</dbReference>
<dbReference type="AlphaFoldDB" id="A0A2G1QHZ4"/>
<keyword evidence="9" id="KW-1185">Reference proteome</keyword>
<keyword evidence="5 6" id="KW-0472">Membrane</keyword>
<sequence length="323" mass="35099">MIPAVDTVWVIYAAAGLCGVLVAEAIYLLYAGRADRRTSINRRLKLRDGAKLSQKEVLVQLRKERGDVGGAHSMLSLAWLRHLRMQSGMTMSLANLVLFCALAAVGAGAGAVWLGLSIKIAAAISCCLAPVLPVFVMRSMRKRRHKLFGVQLPEALELITRSLKAGHPVPVAIGLVAREMADPIGTEFGIVADEITYGSDLVSALASLFERVGHEDLPLFVTAVSIQNSTGGNLREILDGLSSTIRERGKLRRKVRAISVEGRMSAYILTALPVLLMAAIWALNPDYYGKVMGETLTWWLLGGATGWLGLGNFMMFKMSNFKF</sequence>
<feature type="transmembrane region" description="Helical" evidence="6">
    <location>
        <begin position="93"/>
        <end position="114"/>
    </location>
</feature>
<evidence type="ECO:0000256" key="6">
    <source>
        <dbReference type="SAM" id="Phobius"/>
    </source>
</evidence>
<dbReference type="OrthoDB" id="9803381at2"/>
<dbReference type="Gene3D" id="1.20.81.30">
    <property type="entry name" value="Type II secretion system (T2SS), domain F"/>
    <property type="match status" value="1"/>
</dbReference>
<organism evidence="8 9">
    <name type="scientific">Zhengella mangrovi</name>
    <dbReference type="NCBI Taxonomy" id="1982044"/>
    <lineage>
        <taxon>Bacteria</taxon>
        <taxon>Pseudomonadati</taxon>
        <taxon>Pseudomonadota</taxon>
        <taxon>Alphaproteobacteria</taxon>
        <taxon>Hyphomicrobiales</taxon>
        <taxon>Notoacmeibacteraceae</taxon>
        <taxon>Zhengella</taxon>
    </lineage>
</organism>
<evidence type="ECO:0000256" key="2">
    <source>
        <dbReference type="ARBA" id="ARBA00022475"/>
    </source>
</evidence>
<feature type="transmembrane region" description="Helical" evidence="6">
    <location>
        <begin position="296"/>
        <end position="316"/>
    </location>
</feature>
<gene>
    <name evidence="8" type="ORF">CSC94_21365</name>
</gene>
<accession>A0A2G1QHZ4</accession>
<proteinExistence type="predicted"/>
<feature type="transmembrane region" description="Helical" evidence="6">
    <location>
        <begin position="12"/>
        <end position="32"/>
    </location>
</feature>
<comment type="subcellular location">
    <subcellularLocation>
        <location evidence="1">Cell membrane</location>
        <topology evidence="1">Multi-pass membrane protein</topology>
    </subcellularLocation>
</comment>
<reference evidence="8 9" key="1">
    <citation type="submission" date="2017-10" db="EMBL/GenBank/DDBJ databases">
        <title>Sedimentibacterium mangrovi gen. nov., sp. nov., a novel member of family Phyllobacteriacea isolated from mangrove sediment.</title>
        <authorList>
            <person name="Liao H."/>
            <person name="Tian Y."/>
        </authorList>
    </citation>
    <scope>NUCLEOTIDE SEQUENCE [LARGE SCALE GENOMIC DNA]</scope>
    <source>
        <strain evidence="8 9">X9-2-2</strain>
    </source>
</reference>
<dbReference type="RefSeq" id="WP_099308412.1">
    <property type="nucleotide sequence ID" value="NZ_PDVP01000019.1"/>
</dbReference>
<keyword evidence="4 6" id="KW-1133">Transmembrane helix</keyword>
<feature type="domain" description="Type II secretion system protein GspF" evidence="7">
    <location>
        <begin position="156"/>
        <end position="280"/>
    </location>
</feature>
<evidence type="ECO:0000313" key="9">
    <source>
        <dbReference type="Proteomes" id="UP000221168"/>
    </source>
</evidence>
<protein>
    <submittedName>
        <fullName evidence="8">Type II secretion system protein F</fullName>
    </submittedName>
</protein>
<name>A0A2G1QHZ4_9HYPH</name>
<dbReference type="InterPro" id="IPR042094">
    <property type="entry name" value="T2SS_GspF_sf"/>
</dbReference>
<dbReference type="GO" id="GO:0005886">
    <property type="term" value="C:plasma membrane"/>
    <property type="evidence" value="ECO:0007669"/>
    <property type="project" value="UniProtKB-SubCell"/>
</dbReference>
<dbReference type="EMBL" id="PDVP01000019">
    <property type="protein sequence ID" value="PHP65074.1"/>
    <property type="molecule type" value="Genomic_DNA"/>
</dbReference>
<evidence type="ECO:0000259" key="7">
    <source>
        <dbReference type="Pfam" id="PF00482"/>
    </source>
</evidence>
<dbReference type="PANTHER" id="PTHR35007:SF1">
    <property type="entry name" value="PILUS ASSEMBLY PROTEIN"/>
    <property type="match status" value="1"/>
</dbReference>
<evidence type="ECO:0000256" key="1">
    <source>
        <dbReference type="ARBA" id="ARBA00004651"/>
    </source>
</evidence>
<keyword evidence="3 6" id="KW-0812">Transmembrane</keyword>
<dbReference type="Proteomes" id="UP000221168">
    <property type="component" value="Unassembled WGS sequence"/>
</dbReference>
<keyword evidence="2" id="KW-1003">Cell membrane</keyword>
<dbReference type="PANTHER" id="PTHR35007">
    <property type="entry name" value="INTEGRAL MEMBRANE PROTEIN-RELATED"/>
    <property type="match status" value="1"/>
</dbReference>
<feature type="transmembrane region" description="Helical" evidence="6">
    <location>
        <begin position="120"/>
        <end position="137"/>
    </location>
</feature>
<evidence type="ECO:0000256" key="5">
    <source>
        <dbReference type="ARBA" id="ARBA00023136"/>
    </source>
</evidence>
<evidence type="ECO:0000313" key="8">
    <source>
        <dbReference type="EMBL" id="PHP65074.1"/>
    </source>
</evidence>
<evidence type="ECO:0000256" key="3">
    <source>
        <dbReference type="ARBA" id="ARBA00022692"/>
    </source>
</evidence>
<evidence type="ECO:0000256" key="4">
    <source>
        <dbReference type="ARBA" id="ARBA00022989"/>
    </source>
</evidence>
<dbReference type="Pfam" id="PF00482">
    <property type="entry name" value="T2SSF"/>
    <property type="match status" value="1"/>
</dbReference>